<organism evidence="3 4">
    <name type="scientific">Aureobasidium namibiae CBS 147.97</name>
    <dbReference type="NCBI Taxonomy" id="1043004"/>
    <lineage>
        <taxon>Eukaryota</taxon>
        <taxon>Fungi</taxon>
        <taxon>Dikarya</taxon>
        <taxon>Ascomycota</taxon>
        <taxon>Pezizomycotina</taxon>
        <taxon>Dothideomycetes</taxon>
        <taxon>Dothideomycetidae</taxon>
        <taxon>Dothideales</taxon>
        <taxon>Saccotheciaceae</taxon>
        <taxon>Aureobasidium</taxon>
    </lineage>
</organism>
<feature type="domain" description="F-box" evidence="2">
    <location>
        <begin position="1"/>
        <end position="49"/>
    </location>
</feature>
<dbReference type="HOGENOM" id="CLU_658855_0_0_1"/>
<feature type="region of interest" description="Disordered" evidence="1">
    <location>
        <begin position="384"/>
        <end position="413"/>
    </location>
</feature>
<keyword evidence="4" id="KW-1185">Reference proteome</keyword>
<dbReference type="OrthoDB" id="3917558at2759"/>
<sequence>MATLLTMPPEMQLMIANRVEEKDVLTLNSTCRALRSLVKPVMALIFGSVRTYHLSEEGMASLLELSKDTTSAPYLRTLIIVHDGTVPPLSLFKTLSEALEHFSIVSKNLTTVGARRSSRQNTPGAHTIAADFHIQAFAGQLLATAKRAKLLVSSLVFELEVPADIIDWSGLQRRAWTHPSPVQGDFTEEVEVASAIAEGFDTLSCADIGRGFKFALIGQEGTRRSPSVIYDPVKQSLDAVHLEADDWKVVLQWLPRSTKLKVVKLFDCNVEFRAFDNLITVSSLESLSVKDVTLVQNRDMTENWHFVNPSTLNVLLQDWRAVFAGLLARSPNLSSCRLGQLSFHYTNQTGVTWETHGTENVKKLLRDLKWKKCSRLAFKKANSVYSEPRKPRKKSFKHKKLRCTHKKATKSKN</sequence>
<evidence type="ECO:0000256" key="1">
    <source>
        <dbReference type="SAM" id="MobiDB-lite"/>
    </source>
</evidence>
<dbReference type="InterPro" id="IPR001810">
    <property type="entry name" value="F-box_dom"/>
</dbReference>
<evidence type="ECO:0000313" key="3">
    <source>
        <dbReference type="EMBL" id="KEQ76406.1"/>
    </source>
</evidence>
<dbReference type="EMBL" id="KL584703">
    <property type="protein sequence ID" value="KEQ76406.1"/>
    <property type="molecule type" value="Genomic_DNA"/>
</dbReference>
<protein>
    <recommendedName>
        <fullName evidence="2">F-box domain-containing protein</fullName>
    </recommendedName>
</protein>
<dbReference type="GeneID" id="25416167"/>
<dbReference type="PROSITE" id="PS50181">
    <property type="entry name" value="FBOX"/>
    <property type="match status" value="1"/>
</dbReference>
<evidence type="ECO:0000259" key="2">
    <source>
        <dbReference type="PROSITE" id="PS50181"/>
    </source>
</evidence>
<gene>
    <name evidence="3" type="ORF">M436DRAFT_78161</name>
</gene>
<reference evidence="3 4" key="1">
    <citation type="journal article" date="2014" name="BMC Genomics">
        <title>Genome sequencing of four Aureobasidium pullulans varieties: biotechnological potential, stress tolerance, and description of new species.</title>
        <authorList>
            <person name="Gostin Ar C."/>
            <person name="Ohm R.A."/>
            <person name="Kogej T."/>
            <person name="Sonjak S."/>
            <person name="Turk M."/>
            <person name="Zajc J."/>
            <person name="Zalar P."/>
            <person name="Grube M."/>
            <person name="Sun H."/>
            <person name="Han J."/>
            <person name="Sharma A."/>
            <person name="Chiniquy J."/>
            <person name="Ngan C.Y."/>
            <person name="Lipzen A."/>
            <person name="Barry K."/>
            <person name="Grigoriev I.V."/>
            <person name="Gunde-Cimerman N."/>
        </authorList>
    </citation>
    <scope>NUCLEOTIDE SEQUENCE [LARGE SCALE GENOMIC DNA]</scope>
    <source>
        <strain evidence="3 4">CBS 147.97</strain>
    </source>
</reference>
<dbReference type="RefSeq" id="XP_013431282.1">
    <property type="nucleotide sequence ID" value="XM_013575828.1"/>
</dbReference>
<evidence type="ECO:0000313" key="4">
    <source>
        <dbReference type="Proteomes" id="UP000027730"/>
    </source>
</evidence>
<dbReference type="AlphaFoldDB" id="A0A074XP94"/>
<accession>A0A074XP94</accession>
<proteinExistence type="predicted"/>
<name>A0A074XP94_9PEZI</name>
<feature type="compositionally biased region" description="Basic residues" evidence="1">
    <location>
        <begin position="390"/>
        <end position="413"/>
    </location>
</feature>
<dbReference type="Proteomes" id="UP000027730">
    <property type="component" value="Unassembled WGS sequence"/>
</dbReference>